<feature type="binding site" evidence="8">
    <location>
        <position position="239"/>
    </location>
    <ligand>
        <name>NADP(+)</name>
        <dbReference type="ChEBI" id="CHEBI:58349"/>
    </ligand>
</feature>
<dbReference type="NCBIfam" id="NF001312">
    <property type="entry name" value="PRK00258.1-4"/>
    <property type="match status" value="1"/>
</dbReference>
<dbReference type="AlphaFoldDB" id="A0A0D6JCC7"/>
<dbReference type="Gene3D" id="3.40.50.720">
    <property type="entry name" value="NAD(P)-binding Rossmann-like Domain"/>
    <property type="match status" value="1"/>
</dbReference>
<dbReference type="Proteomes" id="UP000033187">
    <property type="component" value="Chromosome 1"/>
</dbReference>
<evidence type="ECO:0000313" key="12">
    <source>
        <dbReference type="EMBL" id="CPR17021.1"/>
    </source>
</evidence>
<feature type="binding site" evidence="8">
    <location>
        <begin position="151"/>
        <end position="156"/>
    </location>
    <ligand>
        <name>NADP(+)</name>
        <dbReference type="ChEBI" id="CHEBI:58349"/>
    </ligand>
</feature>
<feature type="binding site" evidence="8">
    <location>
        <position position="246"/>
    </location>
    <ligand>
        <name>shikimate</name>
        <dbReference type="ChEBI" id="CHEBI:36208"/>
    </ligand>
</feature>
<dbReference type="GO" id="GO:0009073">
    <property type="term" value="P:aromatic amino acid family biosynthetic process"/>
    <property type="evidence" value="ECO:0007669"/>
    <property type="project" value="UniProtKB-KW"/>
</dbReference>
<dbReference type="InterPro" id="IPR036291">
    <property type="entry name" value="NAD(P)-bd_dom_sf"/>
</dbReference>
<comment type="function">
    <text evidence="8">Involved in the biosynthesis of the chorismate, which leads to the biosynthesis of aromatic amino acids. Catalyzes the reversible NADPH linked reduction of 3-dehydroshikimate (DHSA) to yield shikimate (SA).</text>
</comment>
<evidence type="ECO:0000256" key="5">
    <source>
        <dbReference type="ARBA" id="ARBA00023002"/>
    </source>
</evidence>
<dbReference type="Pfam" id="PF08501">
    <property type="entry name" value="Shikimate_dh_N"/>
    <property type="match status" value="1"/>
</dbReference>
<keyword evidence="13" id="KW-1185">Reference proteome</keyword>
<feature type="binding site" evidence="8">
    <location>
        <position position="86"/>
    </location>
    <ligand>
        <name>shikimate</name>
        <dbReference type="ChEBI" id="CHEBI:36208"/>
    </ligand>
</feature>
<dbReference type="InterPro" id="IPR011342">
    <property type="entry name" value="Shikimate_DH"/>
</dbReference>
<evidence type="ECO:0000256" key="3">
    <source>
        <dbReference type="ARBA" id="ARBA00022605"/>
    </source>
</evidence>
<proteinExistence type="inferred from homology"/>
<dbReference type="InterPro" id="IPR022893">
    <property type="entry name" value="Shikimate_DH_fam"/>
</dbReference>
<evidence type="ECO:0000256" key="6">
    <source>
        <dbReference type="ARBA" id="ARBA00023141"/>
    </source>
</evidence>
<dbReference type="CDD" id="cd01065">
    <property type="entry name" value="NAD_bind_Shikimate_DH"/>
    <property type="match status" value="1"/>
</dbReference>
<dbReference type="GO" id="GO:0004764">
    <property type="term" value="F:shikimate 3-dehydrogenase (NADP+) activity"/>
    <property type="evidence" value="ECO:0007669"/>
    <property type="project" value="UniProtKB-UniRule"/>
</dbReference>
<dbReference type="GO" id="GO:0005829">
    <property type="term" value="C:cytosol"/>
    <property type="evidence" value="ECO:0007669"/>
    <property type="project" value="TreeGrafter"/>
</dbReference>
<evidence type="ECO:0000256" key="2">
    <source>
        <dbReference type="ARBA" id="ARBA00012962"/>
    </source>
</evidence>
<feature type="binding site" evidence="8">
    <location>
        <position position="216"/>
    </location>
    <ligand>
        <name>NADP(+)</name>
        <dbReference type="ChEBI" id="CHEBI:58349"/>
    </ligand>
</feature>
<feature type="binding site" evidence="8">
    <location>
        <position position="61"/>
    </location>
    <ligand>
        <name>shikimate</name>
        <dbReference type="ChEBI" id="CHEBI:36208"/>
    </ligand>
</feature>
<feature type="active site" description="Proton acceptor" evidence="8">
    <location>
        <position position="65"/>
    </location>
</feature>
<keyword evidence="6 8" id="KW-0057">Aromatic amino acid biosynthesis</keyword>
<reference evidence="13" key="1">
    <citation type="submission" date="2015-02" db="EMBL/GenBank/DDBJ databases">
        <authorList>
            <person name="Chooi Y.-H."/>
        </authorList>
    </citation>
    <scope>NUCLEOTIDE SEQUENCE [LARGE SCALE GENOMIC DNA]</scope>
    <source>
        <strain evidence="13">strain Y</strain>
    </source>
</reference>
<evidence type="ECO:0000256" key="7">
    <source>
        <dbReference type="ARBA" id="ARBA00049442"/>
    </source>
</evidence>
<dbReference type="NCBIfam" id="TIGR00507">
    <property type="entry name" value="aroE"/>
    <property type="match status" value="1"/>
</dbReference>
<dbReference type="SUPFAM" id="SSF51735">
    <property type="entry name" value="NAD(P)-binding Rossmann-fold domains"/>
    <property type="match status" value="1"/>
</dbReference>
<feature type="binding site" evidence="8">
    <location>
        <position position="218"/>
    </location>
    <ligand>
        <name>shikimate</name>
        <dbReference type="ChEBI" id="CHEBI:36208"/>
    </ligand>
</feature>
<name>A0A0D6JCC7_9HYPH</name>
<sequence>MKRACVIGWPIEHSRSPLIHGYWLNKYGVSGEYTKVAVHPDEAAAFLSGLADNGFAGCNVTVPLKEIAYKAADRRLPSADAVGAANTVWLENGQVCVENTDTYGFMTHLAQSAPDWQKGSGPAVILGAGGAARAIVHGLQEAGVDHIVVFNRTAERAKALARDFGSSVEAREWDARVDAPAWARLIVNTTTIGMKGEGDLGLDFKSAAKSCVVADIVYVPLETGLLKTAREHGLTAVDGLGMLLHQAVPGFERWFGVRPEVTDDLRARIIADLVGP</sequence>
<dbReference type="SUPFAM" id="SSF53223">
    <property type="entry name" value="Aminoacid dehydrogenase-like, N-terminal domain"/>
    <property type="match status" value="1"/>
</dbReference>
<comment type="similarity">
    <text evidence="8">Belongs to the shikimate dehydrogenase family.</text>
</comment>
<evidence type="ECO:0000256" key="4">
    <source>
        <dbReference type="ARBA" id="ARBA00022857"/>
    </source>
</evidence>
<dbReference type="PANTHER" id="PTHR21089:SF1">
    <property type="entry name" value="BIFUNCTIONAL 3-DEHYDROQUINATE DEHYDRATASE_SHIKIMATE DEHYDROGENASE, CHLOROPLASTIC"/>
    <property type="match status" value="1"/>
</dbReference>
<feature type="domain" description="SDH C-terminal" evidence="11">
    <location>
        <begin position="239"/>
        <end position="261"/>
    </location>
</feature>
<dbReference type="InterPro" id="IPR041121">
    <property type="entry name" value="SDH_C"/>
</dbReference>
<evidence type="ECO:0000313" key="13">
    <source>
        <dbReference type="Proteomes" id="UP000033187"/>
    </source>
</evidence>
<evidence type="ECO:0000256" key="8">
    <source>
        <dbReference type="HAMAP-Rule" id="MF_00222"/>
    </source>
</evidence>
<dbReference type="EMBL" id="LN829119">
    <property type="protein sequence ID" value="CPR17021.1"/>
    <property type="molecule type" value="Genomic_DNA"/>
</dbReference>
<dbReference type="InterPro" id="IPR006151">
    <property type="entry name" value="Shikm_DH/Glu-tRNA_Rdtase"/>
</dbReference>
<organism evidence="12 13">
    <name type="scientific">Candidatus Filomicrobium marinum</name>
    <dbReference type="NCBI Taxonomy" id="1608628"/>
    <lineage>
        <taxon>Bacteria</taxon>
        <taxon>Pseudomonadati</taxon>
        <taxon>Pseudomonadota</taxon>
        <taxon>Alphaproteobacteria</taxon>
        <taxon>Hyphomicrobiales</taxon>
        <taxon>Hyphomicrobiaceae</taxon>
        <taxon>Filomicrobium</taxon>
    </lineage>
</organism>
<comment type="subunit">
    <text evidence="8">Homodimer.</text>
</comment>
<dbReference type="InterPro" id="IPR013708">
    <property type="entry name" value="Shikimate_DH-bd_N"/>
</dbReference>
<dbReference type="EC" id="1.1.1.25" evidence="2 8"/>
<protein>
    <recommendedName>
        <fullName evidence="2 8">Shikimate dehydrogenase (NADP(+))</fullName>
        <shortName evidence="8">SDH</shortName>
        <ecNumber evidence="2 8">1.1.1.25</ecNumber>
    </recommendedName>
</protein>
<dbReference type="KEGG" id="fil:BN1229_v1_1066"/>
<dbReference type="KEGG" id="fiy:BN1229_v1_1067"/>
<dbReference type="GO" id="GO:0009423">
    <property type="term" value="P:chorismate biosynthetic process"/>
    <property type="evidence" value="ECO:0007669"/>
    <property type="project" value="UniProtKB-UniRule"/>
</dbReference>
<comment type="pathway">
    <text evidence="1 8">Metabolic intermediate biosynthesis; chorismate biosynthesis; chorismate from D-erythrose 4-phosphate and phosphoenolpyruvate: step 4/7.</text>
</comment>
<dbReference type="GO" id="GO:0008652">
    <property type="term" value="P:amino acid biosynthetic process"/>
    <property type="evidence" value="ECO:0007669"/>
    <property type="project" value="UniProtKB-KW"/>
</dbReference>
<dbReference type="Pfam" id="PF01488">
    <property type="entry name" value="Shikimate_DH"/>
    <property type="match status" value="1"/>
</dbReference>
<dbReference type="HAMAP" id="MF_00222">
    <property type="entry name" value="Shikimate_DH_AroE"/>
    <property type="match status" value="1"/>
</dbReference>
<comment type="catalytic activity">
    <reaction evidence="7 8">
        <text>shikimate + NADP(+) = 3-dehydroshikimate + NADPH + H(+)</text>
        <dbReference type="Rhea" id="RHEA:17737"/>
        <dbReference type="ChEBI" id="CHEBI:15378"/>
        <dbReference type="ChEBI" id="CHEBI:16630"/>
        <dbReference type="ChEBI" id="CHEBI:36208"/>
        <dbReference type="ChEBI" id="CHEBI:57783"/>
        <dbReference type="ChEBI" id="CHEBI:58349"/>
        <dbReference type="EC" id="1.1.1.25"/>
    </reaction>
</comment>
<dbReference type="OrthoDB" id="9792692at2"/>
<feature type="domain" description="Shikimate dehydrogenase substrate binding N-terminal" evidence="10">
    <location>
        <begin position="6"/>
        <end position="88"/>
    </location>
</feature>
<comment type="caution">
    <text evidence="8">Lacks conserved residue(s) required for the propagation of feature annotation.</text>
</comment>
<feature type="domain" description="Quinate/shikimate 5-dehydrogenase/glutamyl-tRNA reductase" evidence="9">
    <location>
        <begin position="123"/>
        <end position="171"/>
    </location>
</feature>
<feature type="binding site" evidence="8">
    <location>
        <position position="101"/>
    </location>
    <ligand>
        <name>shikimate</name>
        <dbReference type="ChEBI" id="CHEBI:36208"/>
    </ligand>
</feature>
<dbReference type="GO" id="GO:0019632">
    <property type="term" value="P:shikimate metabolic process"/>
    <property type="evidence" value="ECO:0007669"/>
    <property type="project" value="InterPro"/>
</dbReference>
<gene>
    <name evidence="8 12" type="primary">aroE</name>
    <name evidence="12" type="ORF">YBN1229_v1_1067</name>
</gene>
<dbReference type="RefSeq" id="WP_046477140.1">
    <property type="nucleotide sequence ID" value="NZ_LN829118.1"/>
</dbReference>
<dbReference type="Pfam" id="PF18317">
    <property type="entry name" value="SDH_C"/>
    <property type="match status" value="1"/>
</dbReference>
<keyword evidence="4 8" id="KW-0521">NADP</keyword>
<dbReference type="PANTHER" id="PTHR21089">
    <property type="entry name" value="SHIKIMATE DEHYDROGENASE"/>
    <property type="match status" value="1"/>
</dbReference>
<evidence type="ECO:0000256" key="1">
    <source>
        <dbReference type="ARBA" id="ARBA00004871"/>
    </source>
</evidence>
<dbReference type="Gene3D" id="3.40.50.10860">
    <property type="entry name" value="Leucine Dehydrogenase, chain A, domain 1"/>
    <property type="match status" value="1"/>
</dbReference>
<evidence type="ECO:0000259" key="9">
    <source>
        <dbReference type="Pfam" id="PF01488"/>
    </source>
</evidence>
<dbReference type="UniPathway" id="UPA00053">
    <property type="reaction ID" value="UER00087"/>
</dbReference>
<evidence type="ECO:0000259" key="11">
    <source>
        <dbReference type="Pfam" id="PF18317"/>
    </source>
</evidence>
<feature type="binding site" evidence="8">
    <location>
        <begin position="14"/>
        <end position="16"/>
    </location>
    <ligand>
        <name>shikimate</name>
        <dbReference type="ChEBI" id="CHEBI:36208"/>
    </ligand>
</feature>
<evidence type="ECO:0000259" key="10">
    <source>
        <dbReference type="Pfam" id="PF08501"/>
    </source>
</evidence>
<keyword evidence="3 8" id="KW-0028">Amino-acid biosynthesis</keyword>
<dbReference type="GO" id="GO:0050661">
    <property type="term" value="F:NADP binding"/>
    <property type="evidence" value="ECO:0007669"/>
    <property type="project" value="InterPro"/>
</dbReference>
<accession>A0A0D6JCC7</accession>
<dbReference type="InterPro" id="IPR046346">
    <property type="entry name" value="Aminoacid_DH-like_N_sf"/>
</dbReference>
<keyword evidence="5 8" id="KW-0560">Oxidoreductase</keyword>
<feature type="binding site" evidence="8">
    <location>
        <begin position="127"/>
        <end position="131"/>
    </location>
    <ligand>
        <name>NADP(+)</name>
        <dbReference type="ChEBI" id="CHEBI:58349"/>
    </ligand>
</feature>